<evidence type="ECO:0000259" key="6">
    <source>
        <dbReference type="PROSITE" id="PS50043"/>
    </source>
</evidence>
<proteinExistence type="predicted"/>
<dbReference type="SUPFAM" id="SSF46894">
    <property type="entry name" value="C-terminal effector domain of the bipartite response regulators"/>
    <property type="match status" value="1"/>
</dbReference>
<feature type="domain" description="HTH luxR-type" evidence="6">
    <location>
        <begin position="158"/>
        <end position="223"/>
    </location>
</feature>
<accession>A0A372M3C8</accession>
<reference evidence="8 9" key="1">
    <citation type="submission" date="2018-08" db="EMBL/GenBank/DDBJ databases">
        <title>Isolation, diversity and antifungal activity of Actinobacteria from wheat.</title>
        <authorList>
            <person name="Han C."/>
        </authorList>
    </citation>
    <scope>NUCLEOTIDE SEQUENCE [LARGE SCALE GENOMIC DNA]</scope>
    <source>
        <strain evidence="8 9">NEAU-YY421</strain>
    </source>
</reference>
<dbReference type="InterPro" id="IPR016032">
    <property type="entry name" value="Sig_transdc_resp-reg_C-effctor"/>
</dbReference>
<dbReference type="PANTHER" id="PTHR43214:SF24">
    <property type="entry name" value="TRANSCRIPTIONAL REGULATORY PROTEIN NARL-RELATED"/>
    <property type="match status" value="1"/>
</dbReference>
<dbReference type="EMBL" id="QUAK01000112">
    <property type="protein sequence ID" value="RFU84807.1"/>
    <property type="molecule type" value="Genomic_DNA"/>
</dbReference>
<dbReference type="AlphaFoldDB" id="A0A372M3C8"/>
<dbReference type="PROSITE" id="PS50043">
    <property type="entry name" value="HTH_LUXR_2"/>
    <property type="match status" value="1"/>
</dbReference>
<keyword evidence="4" id="KW-0804">Transcription</keyword>
<dbReference type="PROSITE" id="PS50110">
    <property type="entry name" value="RESPONSE_REGULATORY"/>
    <property type="match status" value="1"/>
</dbReference>
<keyword evidence="3 8" id="KW-0238">DNA-binding</keyword>
<name>A0A372M3C8_9ACTN</name>
<evidence type="ECO:0000259" key="7">
    <source>
        <dbReference type="PROSITE" id="PS50110"/>
    </source>
</evidence>
<dbReference type="Gene3D" id="3.40.50.2300">
    <property type="match status" value="1"/>
</dbReference>
<keyword evidence="1 5" id="KW-0597">Phosphoprotein</keyword>
<feature type="modified residue" description="4-aspartylphosphate" evidence="5">
    <location>
        <position position="61"/>
    </location>
</feature>
<evidence type="ECO:0000313" key="8">
    <source>
        <dbReference type="EMBL" id="RFU84807.1"/>
    </source>
</evidence>
<dbReference type="SUPFAM" id="SSF52172">
    <property type="entry name" value="CheY-like"/>
    <property type="match status" value="1"/>
</dbReference>
<feature type="domain" description="Response regulatory" evidence="7">
    <location>
        <begin position="10"/>
        <end position="126"/>
    </location>
</feature>
<dbReference type="CDD" id="cd06170">
    <property type="entry name" value="LuxR_C_like"/>
    <property type="match status" value="1"/>
</dbReference>
<dbReference type="GO" id="GO:0003677">
    <property type="term" value="F:DNA binding"/>
    <property type="evidence" value="ECO:0007669"/>
    <property type="project" value="UniProtKB-KW"/>
</dbReference>
<dbReference type="InterPro" id="IPR039420">
    <property type="entry name" value="WalR-like"/>
</dbReference>
<evidence type="ECO:0000256" key="5">
    <source>
        <dbReference type="PROSITE-ProRule" id="PRU00169"/>
    </source>
</evidence>
<evidence type="ECO:0000256" key="1">
    <source>
        <dbReference type="ARBA" id="ARBA00022553"/>
    </source>
</evidence>
<dbReference type="InterPro" id="IPR011006">
    <property type="entry name" value="CheY-like_superfamily"/>
</dbReference>
<dbReference type="CDD" id="cd17535">
    <property type="entry name" value="REC_NarL-like"/>
    <property type="match status" value="1"/>
</dbReference>
<dbReference type="SMART" id="SM00448">
    <property type="entry name" value="REC"/>
    <property type="match status" value="1"/>
</dbReference>
<dbReference type="PANTHER" id="PTHR43214">
    <property type="entry name" value="TWO-COMPONENT RESPONSE REGULATOR"/>
    <property type="match status" value="1"/>
</dbReference>
<dbReference type="Pfam" id="PF00072">
    <property type="entry name" value="Response_reg"/>
    <property type="match status" value="1"/>
</dbReference>
<organism evidence="8 9">
    <name type="scientific">Streptomyces triticagri</name>
    <dbReference type="NCBI Taxonomy" id="2293568"/>
    <lineage>
        <taxon>Bacteria</taxon>
        <taxon>Bacillati</taxon>
        <taxon>Actinomycetota</taxon>
        <taxon>Actinomycetes</taxon>
        <taxon>Kitasatosporales</taxon>
        <taxon>Streptomycetaceae</taxon>
        <taxon>Streptomyces</taxon>
    </lineage>
</organism>
<dbReference type="Proteomes" id="UP000263094">
    <property type="component" value="Unassembled WGS sequence"/>
</dbReference>
<dbReference type="InterPro" id="IPR000792">
    <property type="entry name" value="Tscrpt_reg_LuxR_C"/>
</dbReference>
<evidence type="ECO:0000256" key="2">
    <source>
        <dbReference type="ARBA" id="ARBA00023015"/>
    </source>
</evidence>
<dbReference type="OrthoDB" id="9808843at2"/>
<keyword evidence="9" id="KW-1185">Reference proteome</keyword>
<dbReference type="PRINTS" id="PR00038">
    <property type="entry name" value="HTHLUXR"/>
</dbReference>
<evidence type="ECO:0000313" key="9">
    <source>
        <dbReference type="Proteomes" id="UP000263094"/>
    </source>
</evidence>
<dbReference type="Pfam" id="PF00196">
    <property type="entry name" value="GerE"/>
    <property type="match status" value="1"/>
</dbReference>
<gene>
    <name evidence="8" type="ORF">DY218_20665</name>
</gene>
<comment type="caution">
    <text evidence="8">The sequence shown here is derived from an EMBL/GenBank/DDBJ whole genome shotgun (WGS) entry which is preliminary data.</text>
</comment>
<evidence type="ECO:0000256" key="3">
    <source>
        <dbReference type="ARBA" id="ARBA00023125"/>
    </source>
</evidence>
<dbReference type="GO" id="GO:0006355">
    <property type="term" value="P:regulation of DNA-templated transcription"/>
    <property type="evidence" value="ECO:0007669"/>
    <property type="project" value="InterPro"/>
</dbReference>
<protein>
    <submittedName>
        <fullName evidence="8">DNA-binding response regulator</fullName>
    </submittedName>
</protein>
<keyword evidence="2" id="KW-0805">Transcription regulation</keyword>
<sequence>MTGGSAAPLRIVLADDQPLVRTALRMVMADADDLEVVGEASDGAEAARLAETLTPDVVVMDIRMPGTDGIEATRRITEGPSGAHVIVLTTFDDDAYVYGALRVGAAGFLVKDMALDDILAAVRVVAGGDGLLAPGVTRRLIREFARRPDGGSAPDSAATAALDAITSREREVLTLVGSGLSNTEIAARLHISVATAKTYLTRLLAKLDARDRVQLVIIAYEAGLVAPGR</sequence>
<evidence type="ECO:0000256" key="4">
    <source>
        <dbReference type="ARBA" id="ARBA00023163"/>
    </source>
</evidence>
<dbReference type="GO" id="GO:0000160">
    <property type="term" value="P:phosphorelay signal transduction system"/>
    <property type="evidence" value="ECO:0007669"/>
    <property type="project" value="InterPro"/>
</dbReference>
<dbReference type="InterPro" id="IPR058245">
    <property type="entry name" value="NreC/VraR/RcsB-like_REC"/>
</dbReference>
<dbReference type="InterPro" id="IPR001789">
    <property type="entry name" value="Sig_transdc_resp-reg_receiver"/>
</dbReference>
<dbReference type="SMART" id="SM00421">
    <property type="entry name" value="HTH_LUXR"/>
    <property type="match status" value="1"/>
</dbReference>